<reference evidence="3" key="1">
    <citation type="submission" date="2016-01" db="EMBL/GenBank/DDBJ databases">
        <title>Complete genome of Planococcus kocurri type strain.</title>
        <authorList>
            <person name="See-Too W.S."/>
        </authorList>
    </citation>
    <scope>NUCLEOTIDE SEQUENCE [LARGE SCALE GENOMIC DNA]</scope>
    <source>
        <strain evidence="3">ATCC 43650</strain>
    </source>
</reference>
<evidence type="ECO:0000313" key="4">
    <source>
        <dbReference type="Proteomes" id="UP000065533"/>
    </source>
</evidence>
<dbReference type="InterPro" id="IPR029016">
    <property type="entry name" value="GAF-like_dom_sf"/>
</dbReference>
<dbReference type="InterPro" id="IPR025736">
    <property type="entry name" value="PucR_C-HTH_dom"/>
</dbReference>
<dbReference type="Gene3D" id="3.30.450.40">
    <property type="match status" value="1"/>
</dbReference>
<organism evidence="3 4">
    <name type="scientific">Planococcus kocurii</name>
    <dbReference type="NCBI Taxonomy" id="1374"/>
    <lineage>
        <taxon>Bacteria</taxon>
        <taxon>Bacillati</taxon>
        <taxon>Bacillota</taxon>
        <taxon>Bacilli</taxon>
        <taxon>Bacillales</taxon>
        <taxon>Caryophanaceae</taxon>
        <taxon>Planococcus</taxon>
    </lineage>
</organism>
<evidence type="ECO:0000259" key="2">
    <source>
        <dbReference type="SMART" id="SM00065"/>
    </source>
</evidence>
<dbReference type="Pfam" id="PF17853">
    <property type="entry name" value="GGDEF_2"/>
    <property type="match status" value="1"/>
</dbReference>
<dbReference type="PANTHER" id="PTHR33744:SF1">
    <property type="entry name" value="DNA-BINDING TRANSCRIPTIONAL ACTIVATOR ADER"/>
    <property type="match status" value="1"/>
</dbReference>
<dbReference type="EMBL" id="CP013661">
    <property type="protein sequence ID" value="ALS79553.1"/>
    <property type="molecule type" value="Genomic_DNA"/>
</dbReference>
<gene>
    <name evidence="3" type="ORF">AUO94_13370</name>
</gene>
<evidence type="ECO:0000313" key="3">
    <source>
        <dbReference type="EMBL" id="ALS79553.1"/>
    </source>
</evidence>
<dbReference type="RefSeq" id="WP_058386200.1">
    <property type="nucleotide sequence ID" value="NZ_CP013661.2"/>
</dbReference>
<dbReference type="PANTHER" id="PTHR33744">
    <property type="entry name" value="CARBOHYDRATE DIACID REGULATOR"/>
    <property type="match status" value="1"/>
</dbReference>
<dbReference type="SMART" id="SM00065">
    <property type="entry name" value="GAF"/>
    <property type="match status" value="1"/>
</dbReference>
<proteinExistence type="inferred from homology"/>
<name>A0ABN4JXG1_9BACL</name>
<keyword evidence="4" id="KW-1185">Reference proteome</keyword>
<dbReference type="SUPFAM" id="SSF55781">
    <property type="entry name" value="GAF domain-like"/>
    <property type="match status" value="1"/>
</dbReference>
<dbReference type="InterPro" id="IPR041522">
    <property type="entry name" value="CdaR_GGDEF"/>
</dbReference>
<dbReference type="Gene3D" id="1.10.10.2840">
    <property type="entry name" value="PucR C-terminal helix-turn-helix domain"/>
    <property type="match status" value="1"/>
</dbReference>
<dbReference type="Proteomes" id="UP000065533">
    <property type="component" value="Chromosome"/>
</dbReference>
<sequence length="682" mass="77349">MDNSIATLYNRMGFKLPYSVWRKTGESSTLEAIVNRSEMTPPAMENMRGTPIHTFQENDEQKVQFTYADDYRVFLVFTENRVVGEDELAVLFDFFYKGYAQFIDVTGRVKLAKIVDSIRYTTASLNLEDVFCNILTHTLEVITNADYGTLWLYDETKKKIVCKASQGYRYEEIRHMEFELGEGPVGHAFEVGTPVLITNPSDLKFGEVKHISKENKQRWGRRVEDITNIRSVIAYPIVVEDRIECVMYLGQMHSEHVLTDRDLWLLQIFTTQVGIAIRNAKQFANIRELNDALVQRDVIHARLTDLSVRNMGTEKMVEELSQMAGQSLVFIDLLMNEMIPAMAILPTGLSFSHLLQIIQKESQAKSIELNTKEGDVVYPIRSGSVVLGCLIAKSPQTLTRLGEVALEQGSAVLALERVQKQNVLAFYYKNQQQLFDELLYTNDPELLNEKAEALGIRNSEGFVVAMLQVTGCSDPQELEAHIFRLIAELRSAAGALVQTVFGWQNKVILLAGVTGTVELGFFERQLDEMLVYRADGRNDYVLHGGIGSLISSYSDIERSYREAEIALTNPLAGKVNHKLVRYTDIGISRLFTSRNTEEVSKFLSDVFQPLREIDRSGGMLEQTLLVYFEKNRSAGEAAETLHIHINTLYQRLKKIEEVLGLSLKNADDVLQLQLACYLRQRA</sequence>
<feature type="domain" description="GAF" evidence="2">
    <location>
        <begin position="127"/>
        <end position="287"/>
    </location>
</feature>
<protein>
    <recommendedName>
        <fullName evidence="2">GAF domain-containing protein</fullName>
    </recommendedName>
</protein>
<evidence type="ECO:0000256" key="1">
    <source>
        <dbReference type="ARBA" id="ARBA00006754"/>
    </source>
</evidence>
<dbReference type="Pfam" id="PF13556">
    <property type="entry name" value="HTH_30"/>
    <property type="match status" value="1"/>
</dbReference>
<dbReference type="InterPro" id="IPR051448">
    <property type="entry name" value="CdaR-like_regulators"/>
</dbReference>
<dbReference type="Pfam" id="PF13185">
    <property type="entry name" value="GAF_2"/>
    <property type="match status" value="1"/>
</dbReference>
<dbReference type="InterPro" id="IPR042070">
    <property type="entry name" value="PucR_C-HTH_sf"/>
</dbReference>
<dbReference type="InterPro" id="IPR003018">
    <property type="entry name" value="GAF"/>
</dbReference>
<accession>A0ABN4JXG1</accession>
<comment type="similarity">
    <text evidence="1">Belongs to the CdaR family.</text>
</comment>